<dbReference type="EMBL" id="LRGB01024947">
    <property type="protein sequence ID" value="KZR96432.1"/>
    <property type="molecule type" value="Genomic_DNA"/>
</dbReference>
<keyword evidence="3" id="KW-1185">Reference proteome</keyword>
<proteinExistence type="predicted"/>
<organism evidence="2 3">
    <name type="scientific">Daphnia magna</name>
    <dbReference type="NCBI Taxonomy" id="35525"/>
    <lineage>
        <taxon>Eukaryota</taxon>
        <taxon>Metazoa</taxon>
        <taxon>Ecdysozoa</taxon>
        <taxon>Arthropoda</taxon>
        <taxon>Crustacea</taxon>
        <taxon>Branchiopoda</taxon>
        <taxon>Diplostraca</taxon>
        <taxon>Cladocera</taxon>
        <taxon>Anomopoda</taxon>
        <taxon>Daphniidae</taxon>
        <taxon>Daphnia</taxon>
    </lineage>
</organism>
<dbReference type="Proteomes" id="UP000076858">
    <property type="component" value="Unassembled WGS sequence"/>
</dbReference>
<evidence type="ECO:0000256" key="1">
    <source>
        <dbReference type="SAM" id="MobiDB-lite"/>
    </source>
</evidence>
<feature type="non-terminal residue" evidence="2">
    <location>
        <position position="1"/>
    </location>
</feature>
<reference evidence="2 3" key="1">
    <citation type="submission" date="2016-03" db="EMBL/GenBank/DDBJ databases">
        <title>EvidentialGene: Evidence-directed Construction of Genes on Genomes.</title>
        <authorList>
            <person name="Gilbert D.G."/>
            <person name="Choi J.-H."/>
            <person name="Mockaitis K."/>
            <person name="Colbourne J."/>
            <person name="Pfrender M."/>
        </authorList>
    </citation>
    <scope>NUCLEOTIDE SEQUENCE [LARGE SCALE GENOMIC DNA]</scope>
    <source>
        <strain evidence="2 3">Xinb3</strain>
        <tissue evidence="2">Complete organism</tissue>
    </source>
</reference>
<evidence type="ECO:0000313" key="3">
    <source>
        <dbReference type="Proteomes" id="UP000076858"/>
    </source>
</evidence>
<sequence length="81" mass="9113">SNTQRDKPGSPPPTVTVAEIHAEPISLSGKSRKRSHSVYSDKEERNDDVNMCRFINYGIITELVFRVPPLKAIQAASRYKN</sequence>
<feature type="region of interest" description="Disordered" evidence="1">
    <location>
        <begin position="1"/>
        <end position="45"/>
    </location>
</feature>
<dbReference type="AlphaFoldDB" id="A0A164E501"/>
<accession>A0A164E501</accession>
<protein>
    <submittedName>
        <fullName evidence="2">Uncharacterized protein</fullName>
    </submittedName>
</protein>
<gene>
    <name evidence="2" type="ORF">APZ42_009230</name>
</gene>
<evidence type="ECO:0000313" key="2">
    <source>
        <dbReference type="EMBL" id="KZR96432.1"/>
    </source>
</evidence>
<name>A0A164E501_9CRUS</name>
<comment type="caution">
    <text evidence="2">The sequence shown here is derived from an EMBL/GenBank/DDBJ whole genome shotgun (WGS) entry which is preliminary data.</text>
</comment>